<gene>
    <name evidence="1" type="ORF">SAMN04487963_0399</name>
</gene>
<evidence type="ECO:0000313" key="2">
    <source>
        <dbReference type="Proteomes" id="UP000198519"/>
    </source>
</evidence>
<organism evidence="1 2">
    <name type="scientific">Marinobacter zhejiangensis</name>
    <dbReference type="NCBI Taxonomy" id="488535"/>
    <lineage>
        <taxon>Bacteria</taxon>
        <taxon>Pseudomonadati</taxon>
        <taxon>Pseudomonadota</taxon>
        <taxon>Gammaproteobacteria</taxon>
        <taxon>Pseudomonadales</taxon>
        <taxon>Marinobacteraceae</taxon>
        <taxon>Marinobacter</taxon>
    </lineage>
</organism>
<protein>
    <recommendedName>
        <fullName evidence="3">Porin</fullName>
    </recommendedName>
</protein>
<dbReference type="RefSeq" id="WP_092020217.1">
    <property type="nucleotide sequence ID" value="NZ_FOUE01000001.1"/>
</dbReference>
<dbReference type="AlphaFoldDB" id="A0A1I4LBT5"/>
<dbReference type="Proteomes" id="UP000198519">
    <property type="component" value="Unassembled WGS sequence"/>
</dbReference>
<keyword evidence="2" id="KW-1185">Reference proteome</keyword>
<evidence type="ECO:0008006" key="3">
    <source>
        <dbReference type="Google" id="ProtNLM"/>
    </source>
</evidence>
<dbReference type="OrthoDB" id="9769143at2"/>
<dbReference type="EMBL" id="FOUE01000001">
    <property type="protein sequence ID" value="SFL88515.1"/>
    <property type="molecule type" value="Genomic_DNA"/>
</dbReference>
<proteinExistence type="predicted"/>
<dbReference type="SUPFAM" id="SSF56935">
    <property type="entry name" value="Porins"/>
    <property type="match status" value="1"/>
</dbReference>
<evidence type="ECO:0000313" key="1">
    <source>
        <dbReference type="EMBL" id="SFL88515.1"/>
    </source>
</evidence>
<sequence>MGTKVRACGLVALLSGLGWLGPVQALDWSSTLALESAYSYESGDWQKNSVTWRPQIVGRLGYGTKVTAEGLVRVDVEDNLDPGQPSQPFRARDSRAYFPNDLTDLELRELYLDHYLGSAFIRIGRQQIVWGQADGLRVLDVINPLTYREFIMPDLEERRVPLWSAQAEIPVSGWTVQLVWVPDGSVTESMLPGATYALFEDPFDGQGEFRVNRPESGRQGDGGLRASAFAGGWDLTLNYLFHTVDDPLVQVDPVAMVTTFNYNRSHLFGATAARAFGSLTLRGEIGSESQRRYAQAGYQGWQSTRETSYVVGLDYSVSGDLLLSAQLFQRWRHQADADLERHREQLTFLARQELMNDALIMELLTIYDVQDQEALSQLSANYRVSSRWELSAGGDVFSGDRSGTFGRFHDSSRIYIGAMLSW</sequence>
<name>A0A1I4LBT5_9GAMM</name>
<dbReference type="STRING" id="488535.SAMN04487963_0399"/>
<accession>A0A1I4LBT5</accession>
<dbReference type="InterPro" id="IPR010727">
    <property type="entry name" value="DUF1302"/>
</dbReference>
<dbReference type="Pfam" id="PF06980">
    <property type="entry name" value="DUF1302"/>
    <property type="match status" value="1"/>
</dbReference>
<reference evidence="2" key="1">
    <citation type="submission" date="2016-10" db="EMBL/GenBank/DDBJ databases">
        <authorList>
            <person name="Varghese N."/>
            <person name="Submissions S."/>
        </authorList>
    </citation>
    <scope>NUCLEOTIDE SEQUENCE [LARGE SCALE GENOMIC DNA]</scope>
    <source>
        <strain evidence="2">CGMCC 1.7061</strain>
    </source>
</reference>